<comment type="caution">
    <text evidence="1">The sequence shown here is derived from an EMBL/GenBank/DDBJ whole genome shotgun (WGS) entry which is preliminary data.</text>
</comment>
<protein>
    <submittedName>
        <fullName evidence="1">Uncharacterized protein</fullName>
    </submittedName>
</protein>
<name>A0A0A2SPT2_9GAMM</name>
<keyword evidence="2" id="KW-1185">Reference proteome</keyword>
<gene>
    <name evidence="1" type="ORF">EP47_02085</name>
</gene>
<dbReference type="EMBL" id="JNCF01000042">
    <property type="protein sequence ID" value="KGP62762.1"/>
    <property type="molecule type" value="Genomic_DNA"/>
</dbReference>
<proteinExistence type="predicted"/>
<reference evidence="1 2" key="1">
    <citation type="submission" date="2014-05" db="EMBL/GenBank/DDBJ databases">
        <authorList>
            <person name="Rizzardi K."/>
            <person name="Winiecka-Krusnell J."/>
            <person name="Ramliden M."/>
            <person name="Alm E."/>
            <person name="Andersson S."/>
            <person name="Byfors S."/>
        </authorList>
    </citation>
    <scope>NUCLEOTIDE SEQUENCE [LARGE SCALE GENOMIC DNA]</scope>
    <source>
        <strain evidence="1 2">LEGN</strain>
    </source>
</reference>
<dbReference type="AlphaFoldDB" id="A0A0A2SPT2"/>
<accession>A0A0A2SPT2</accession>
<evidence type="ECO:0000313" key="1">
    <source>
        <dbReference type="EMBL" id="KGP62762.1"/>
    </source>
</evidence>
<dbReference type="Proteomes" id="UP000054422">
    <property type="component" value="Unassembled WGS sequence"/>
</dbReference>
<feature type="non-terminal residue" evidence="1">
    <location>
        <position position="1"/>
    </location>
</feature>
<sequence length="95" mass="10958">GCLPQTILHDAMDELEEGVTLSEVNTTTIEQYCIDRWNLVYPRQNNDDKKLVFAYCECAKTKLLDIIKKIDELSNKEYEDAIKNINMLCSGNLKK</sequence>
<organism evidence="1 2">
    <name type="scientific">Legionella norrlandica</name>
    <dbReference type="NCBI Taxonomy" id="1498499"/>
    <lineage>
        <taxon>Bacteria</taxon>
        <taxon>Pseudomonadati</taxon>
        <taxon>Pseudomonadota</taxon>
        <taxon>Gammaproteobacteria</taxon>
        <taxon>Legionellales</taxon>
        <taxon>Legionellaceae</taxon>
        <taxon>Legionella</taxon>
    </lineage>
</organism>
<evidence type="ECO:0000313" key="2">
    <source>
        <dbReference type="Proteomes" id="UP000054422"/>
    </source>
</evidence>